<comment type="caution">
    <text evidence="2">The sequence shown here is derived from an EMBL/GenBank/DDBJ whole genome shotgun (WGS) entry which is preliminary data.</text>
</comment>
<reference evidence="2" key="1">
    <citation type="submission" date="2020-05" db="EMBL/GenBank/DDBJ databases">
        <title>WGS assembly of Panicum virgatum.</title>
        <authorList>
            <person name="Lovell J.T."/>
            <person name="Jenkins J."/>
            <person name="Shu S."/>
            <person name="Juenger T.E."/>
            <person name="Schmutz J."/>
        </authorList>
    </citation>
    <scope>NUCLEOTIDE SEQUENCE</scope>
    <source>
        <strain evidence="2">AP13</strain>
    </source>
</reference>
<keyword evidence="3" id="KW-1185">Reference proteome</keyword>
<feature type="region of interest" description="Disordered" evidence="1">
    <location>
        <begin position="1"/>
        <end position="106"/>
    </location>
</feature>
<sequence length="118" mass="12736">MAACTRRPLGRRRQEQPATRAHDHAHMTPPPNVAVPLRACGPAAQRVAAGERHVVSSPRRRTTDVPGTEENLARQSSSRCLQKVTPGKNSQAPATETAPRPLPRSSVGVSTVLGFVRY</sequence>
<accession>A0A8T0NRM2</accession>
<name>A0A8T0NRM2_PANVG</name>
<feature type="compositionally biased region" description="Basic and acidic residues" evidence="1">
    <location>
        <begin position="12"/>
        <end position="26"/>
    </location>
</feature>
<dbReference type="EMBL" id="CM029053">
    <property type="protein sequence ID" value="KAG2551488.1"/>
    <property type="molecule type" value="Genomic_DNA"/>
</dbReference>
<proteinExistence type="predicted"/>
<protein>
    <submittedName>
        <fullName evidence="2">Uncharacterized protein</fullName>
    </submittedName>
</protein>
<gene>
    <name evidence="2" type="ORF">PVAP13_9KG400650</name>
</gene>
<evidence type="ECO:0000256" key="1">
    <source>
        <dbReference type="SAM" id="MobiDB-lite"/>
    </source>
</evidence>
<dbReference type="Proteomes" id="UP000823388">
    <property type="component" value="Chromosome 9K"/>
</dbReference>
<evidence type="ECO:0000313" key="3">
    <source>
        <dbReference type="Proteomes" id="UP000823388"/>
    </source>
</evidence>
<dbReference type="AlphaFoldDB" id="A0A8T0NRM2"/>
<organism evidence="2 3">
    <name type="scientific">Panicum virgatum</name>
    <name type="common">Blackwell switchgrass</name>
    <dbReference type="NCBI Taxonomy" id="38727"/>
    <lineage>
        <taxon>Eukaryota</taxon>
        <taxon>Viridiplantae</taxon>
        <taxon>Streptophyta</taxon>
        <taxon>Embryophyta</taxon>
        <taxon>Tracheophyta</taxon>
        <taxon>Spermatophyta</taxon>
        <taxon>Magnoliopsida</taxon>
        <taxon>Liliopsida</taxon>
        <taxon>Poales</taxon>
        <taxon>Poaceae</taxon>
        <taxon>PACMAD clade</taxon>
        <taxon>Panicoideae</taxon>
        <taxon>Panicodae</taxon>
        <taxon>Paniceae</taxon>
        <taxon>Panicinae</taxon>
        <taxon>Panicum</taxon>
        <taxon>Panicum sect. Hiantes</taxon>
    </lineage>
</organism>
<evidence type="ECO:0000313" key="2">
    <source>
        <dbReference type="EMBL" id="KAG2551488.1"/>
    </source>
</evidence>